<gene>
    <name evidence="2" type="ORF">NBR_LOCUS14276</name>
</gene>
<dbReference type="AlphaFoldDB" id="A0A158R1Q8"/>
<evidence type="ECO:0000313" key="4">
    <source>
        <dbReference type="WBParaSite" id="NBR_0001427501-mRNA-1"/>
    </source>
</evidence>
<dbReference type="PANTHER" id="PTHR14918">
    <property type="entry name" value="KICSTOR COMPLEX PROTEIN SZT2"/>
    <property type="match status" value="1"/>
</dbReference>
<reference evidence="4" key="1">
    <citation type="submission" date="2016-04" db="UniProtKB">
        <authorList>
            <consortium name="WormBaseParasite"/>
        </authorList>
    </citation>
    <scope>IDENTIFICATION</scope>
</reference>
<dbReference type="PANTHER" id="PTHR14918:SF3">
    <property type="entry name" value="KICSTOR COMPLEX PROTEIN SZT2"/>
    <property type="match status" value="1"/>
</dbReference>
<feature type="compositionally biased region" description="Basic and acidic residues" evidence="1">
    <location>
        <begin position="343"/>
        <end position="354"/>
    </location>
</feature>
<keyword evidence="3" id="KW-1185">Reference proteome</keyword>
<accession>A0A158R1Q8</accession>
<reference evidence="2 3" key="2">
    <citation type="submission" date="2018-11" db="EMBL/GenBank/DDBJ databases">
        <authorList>
            <consortium name="Pathogen Informatics"/>
        </authorList>
    </citation>
    <scope>NUCLEOTIDE SEQUENCE [LARGE SCALE GENOMIC DNA]</scope>
</reference>
<dbReference type="InterPro" id="IPR033228">
    <property type="entry name" value="SZT2"/>
</dbReference>
<feature type="region of interest" description="Disordered" evidence="1">
    <location>
        <begin position="439"/>
        <end position="465"/>
    </location>
</feature>
<feature type="compositionally biased region" description="Low complexity" evidence="1">
    <location>
        <begin position="333"/>
        <end position="342"/>
    </location>
</feature>
<dbReference type="EMBL" id="UYSL01021299">
    <property type="protein sequence ID" value="VDL77865.1"/>
    <property type="molecule type" value="Genomic_DNA"/>
</dbReference>
<dbReference type="Proteomes" id="UP000271162">
    <property type="component" value="Unassembled WGS sequence"/>
</dbReference>
<proteinExistence type="predicted"/>
<sequence>MQLHTSPETFNASLKRNRMNVKKRKEAKSEKIEIERFKSNVLLAVYGVSSPGQEICEVLSDCLQKRLDQVTLSHLIDTLAKNSQTRLDSADVQFLQRNPTAPAGVFNFSIPTAMSQFLQPLSYYTHQHMQAVMPSARYKEDFGSGSTNVNERSVFLPLPFPGEQPKSYTPIFYLLVKSPQEGIRTTGIAAIELRFVTSTGEMASLTTGRLNISTHLSLAPSFDDDEQREAVYREMTHTVRCEELKDLPGVCAYAQVAVWQAGDVDLVHLEDQLQHVVQLGMCDVVTEFGILNLNVIEVGAQLPVSPGLHVSPHSSTITIGYRIRTLSSDKKSTSSTKTPTSTSERRQLRKRDSSDALPVASTPGANNRSPDYVNPTFVATAGPWFDYVVDRYSGNAPSFITEKGERYTSALREIADHVMDQVRVVDSVYLDRVQIFEPTPRSAEPGMPSSTSSSSSTIKASNRERRYESAVPATQYCMSADIARDPYDCEMPDALLVCQEMQVAIETQRFGFEPVGSCPETLLRLNNSVSKELFLPCTEEGHFVPRRRIMYGTVYGEKLTLYFYNFMPSLSASLMNMVAR</sequence>
<protein>
    <submittedName>
        <fullName evidence="4">FSA_C domain-containing protein</fullName>
    </submittedName>
</protein>
<dbReference type="GO" id="GO:0005777">
    <property type="term" value="C:peroxisome"/>
    <property type="evidence" value="ECO:0007669"/>
    <property type="project" value="InterPro"/>
</dbReference>
<dbReference type="STRING" id="27835.A0A158R1Q8"/>
<evidence type="ECO:0000313" key="3">
    <source>
        <dbReference type="Proteomes" id="UP000271162"/>
    </source>
</evidence>
<evidence type="ECO:0000256" key="1">
    <source>
        <dbReference type="SAM" id="MobiDB-lite"/>
    </source>
</evidence>
<dbReference type="OMA" id="CAYAQVA"/>
<feature type="region of interest" description="Disordered" evidence="1">
    <location>
        <begin position="328"/>
        <end position="373"/>
    </location>
</feature>
<name>A0A158R1Q8_NIPBR</name>
<dbReference type="WBParaSite" id="NBR_0001427501-mRNA-1">
    <property type="protein sequence ID" value="NBR_0001427501-mRNA-1"/>
    <property type="gene ID" value="NBR_0001427501"/>
</dbReference>
<organism evidence="4">
    <name type="scientific">Nippostrongylus brasiliensis</name>
    <name type="common">Rat hookworm</name>
    <dbReference type="NCBI Taxonomy" id="27835"/>
    <lineage>
        <taxon>Eukaryota</taxon>
        <taxon>Metazoa</taxon>
        <taxon>Ecdysozoa</taxon>
        <taxon>Nematoda</taxon>
        <taxon>Chromadorea</taxon>
        <taxon>Rhabditida</taxon>
        <taxon>Rhabditina</taxon>
        <taxon>Rhabditomorpha</taxon>
        <taxon>Strongyloidea</taxon>
        <taxon>Heligmosomidae</taxon>
        <taxon>Nippostrongylus</taxon>
    </lineage>
</organism>
<evidence type="ECO:0000313" key="2">
    <source>
        <dbReference type="EMBL" id="VDL77865.1"/>
    </source>
</evidence>